<keyword evidence="3" id="KW-1185">Reference proteome</keyword>
<accession>A0AAE1CY02</accession>
<name>A0AAE1CY02_9GAST</name>
<evidence type="ECO:0000313" key="2">
    <source>
        <dbReference type="EMBL" id="KAK3743082.1"/>
    </source>
</evidence>
<feature type="region of interest" description="Disordered" evidence="1">
    <location>
        <begin position="13"/>
        <end position="32"/>
    </location>
</feature>
<evidence type="ECO:0000313" key="3">
    <source>
        <dbReference type="Proteomes" id="UP001283361"/>
    </source>
</evidence>
<proteinExistence type="predicted"/>
<evidence type="ECO:0000256" key="1">
    <source>
        <dbReference type="SAM" id="MobiDB-lite"/>
    </source>
</evidence>
<sequence>MWPGEWEHDVLQSRPVPKTSYSGNSGISSLQRQKPHTCNTILFGTSGMQPGFTMLGQKGEDWAWDKVAGGLGLHLQSKGCIGLCLKTYLGHSKLIATYQAPSALSRLCLLLPRAINPQFSRGHGKFT</sequence>
<protein>
    <submittedName>
        <fullName evidence="2">Uncharacterized protein</fullName>
    </submittedName>
</protein>
<dbReference type="Proteomes" id="UP001283361">
    <property type="component" value="Unassembled WGS sequence"/>
</dbReference>
<reference evidence="2" key="1">
    <citation type="journal article" date="2023" name="G3 (Bethesda)">
        <title>A reference genome for the long-term kleptoplast-retaining sea slug Elysia crispata morphotype clarki.</title>
        <authorList>
            <person name="Eastman K.E."/>
            <person name="Pendleton A.L."/>
            <person name="Shaikh M.A."/>
            <person name="Suttiyut T."/>
            <person name="Ogas R."/>
            <person name="Tomko P."/>
            <person name="Gavelis G."/>
            <person name="Widhalm J.R."/>
            <person name="Wisecaver J.H."/>
        </authorList>
    </citation>
    <scope>NUCLEOTIDE SEQUENCE</scope>
    <source>
        <strain evidence="2">ECLA1</strain>
    </source>
</reference>
<dbReference type="EMBL" id="JAWDGP010006323">
    <property type="protein sequence ID" value="KAK3743082.1"/>
    <property type="molecule type" value="Genomic_DNA"/>
</dbReference>
<organism evidence="2 3">
    <name type="scientific">Elysia crispata</name>
    <name type="common">lettuce slug</name>
    <dbReference type="NCBI Taxonomy" id="231223"/>
    <lineage>
        <taxon>Eukaryota</taxon>
        <taxon>Metazoa</taxon>
        <taxon>Spiralia</taxon>
        <taxon>Lophotrochozoa</taxon>
        <taxon>Mollusca</taxon>
        <taxon>Gastropoda</taxon>
        <taxon>Heterobranchia</taxon>
        <taxon>Euthyneura</taxon>
        <taxon>Panpulmonata</taxon>
        <taxon>Sacoglossa</taxon>
        <taxon>Placobranchoidea</taxon>
        <taxon>Plakobranchidae</taxon>
        <taxon>Elysia</taxon>
    </lineage>
</organism>
<feature type="compositionally biased region" description="Polar residues" evidence="1">
    <location>
        <begin position="19"/>
        <end position="32"/>
    </location>
</feature>
<gene>
    <name evidence="2" type="ORF">RRG08_063945</name>
</gene>
<dbReference type="AlphaFoldDB" id="A0AAE1CY02"/>
<comment type="caution">
    <text evidence="2">The sequence shown here is derived from an EMBL/GenBank/DDBJ whole genome shotgun (WGS) entry which is preliminary data.</text>
</comment>